<dbReference type="Proteomes" id="UP000050902">
    <property type="component" value="Unassembled WGS sequence"/>
</dbReference>
<gene>
    <name evidence="2" type="ORF">ABB22_16280</name>
</gene>
<organism evidence="2 3">
    <name type="scientific">Stenotrophomonas nitritireducens</name>
    <dbReference type="NCBI Taxonomy" id="83617"/>
    <lineage>
        <taxon>Bacteria</taxon>
        <taxon>Pseudomonadati</taxon>
        <taxon>Pseudomonadota</taxon>
        <taxon>Gammaproteobacteria</taxon>
        <taxon>Lysobacterales</taxon>
        <taxon>Lysobacteraceae</taxon>
        <taxon>Stenotrophomonas</taxon>
    </lineage>
</organism>
<keyword evidence="3" id="KW-1185">Reference proteome</keyword>
<dbReference type="InterPro" id="IPR001036">
    <property type="entry name" value="Acrflvin-R"/>
</dbReference>
<evidence type="ECO:0000313" key="2">
    <source>
        <dbReference type="EMBL" id="KRG54329.1"/>
    </source>
</evidence>
<dbReference type="Gene3D" id="3.30.70.1430">
    <property type="entry name" value="Multidrug efflux transporter AcrB pore domain"/>
    <property type="match status" value="2"/>
</dbReference>
<keyword evidence="1" id="KW-1133">Transmembrane helix</keyword>
<dbReference type="RefSeq" id="WP_055766737.1">
    <property type="nucleotide sequence ID" value="NZ_LDJG01000032.1"/>
</dbReference>
<dbReference type="EMBL" id="LDJG01000032">
    <property type="protein sequence ID" value="KRG54329.1"/>
    <property type="molecule type" value="Genomic_DNA"/>
</dbReference>
<sequence length="1023" mass="110303">MNISGLCLQRPVATLLLWISVIVAGIVAWFHLPIAALPRYETPVIEVKAKLPGASPENMAASVATPLEKEFSAIPGLVGSSSENIQGESVILLEFSARRDIDAAAADVQAALFRVSRSLPTEMSTPPSYSKVNPGDAPILKLGISSPTMPLSELNAYIDELVIPALSTVDGVAQVVAKGRKRYAVRVQADPARLAALDLTLLDVASALKTANANTALGQLDSSRQMMMVQMPGELMLARDFAQVIVASRDGQGIRLADIAQVRDSVEEVQNIGEVNGVNSVLLDIKRQPGANTVRTVDSIMALLPRLQAQLPGSVRIVTLGDRSTSIREAIHDVNLTLLLTIALVILVILLFLRRLTSAAIPSISLPISLLGTFALMYAMGLSLNNISLMGITIAVGLVVDDAIVVLENVMRHIEQGMAPREAALRGAREVGFTVVSISVSLVAVFIPIFFMPGTAGLLFHEFAIVVTLAILVSAAVALTLIPVLVPMLVRNAPRHDDAPGWNRGFERLFERTLALYRHGLDWSLAHPRTVLAVGAGTLVLTALLYVTSPRSFFPEEDIGQVSVKVKTPPEMSFEGRLAVLRRIQDVLLEDDAILASASKVDHDTTKFDLDLKPRGQRPPMDQVLARMRANTNFIPGVKVNFSPVQNLKIGASSSSSTYQYTLQSVGSEQLDAWSEKLLAALRGSDVFVGLDTDFEKSGLQAQIHLDRDKMALLGVDMADLRTSLHAAFGGREVSSIHAPQATYKVIMELEDRYRRDETDLSRIHVRSQQGGMVPLSAFATLSRGTGTMTVLHKAQLPAITFSFELAPGRSLSDATAAIDRAKREIGLPATVFGSFDGQAAVFEQSQTSQLWLIVVAVAVIYVILGVLYESWIHPVTILMGIPSAAVGAFLALRLTGLDISFIAMIGVLLLIGIVKKNAIMMIDFALDAQRRHGIAAREAIHQACLLRFRPIMMTTLCAMMGAMPIALGLGAGAELRQPMGVVIVGGLLFSQVITLFITPVVYLWFDRLTRRFDGRAAALANS</sequence>
<feature type="transmembrane region" description="Helical" evidence="1">
    <location>
        <begin position="980"/>
        <end position="1006"/>
    </location>
</feature>
<accession>A0ABR5NG03</accession>
<dbReference type="SUPFAM" id="SSF82714">
    <property type="entry name" value="Multidrug efflux transporter AcrB TolC docking domain, DN and DC subdomains"/>
    <property type="match status" value="2"/>
</dbReference>
<dbReference type="InterPro" id="IPR027463">
    <property type="entry name" value="AcrB_DN_DC_subdom"/>
</dbReference>
<name>A0ABR5NG03_9GAMM</name>
<dbReference type="Gene3D" id="3.30.70.1440">
    <property type="entry name" value="Multidrug efflux transporter AcrB pore domain"/>
    <property type="match status" value="1"/>
</dbReference>
<proteinExistence type="predicted"/>
<protein>
    <submittedName>
        <fullName evidence="2">Acriflavine resistance protein B</fullName>
    </submittedName>
</protein>
<feature type="transmembrane region" description="Helical" evidence="1">
    <location>
        <begin position="431"/>
        <end position="451"/>
    </location>
</feature>
<comment type="caution">
    <text evidence="2">The sequence shown here is derived from an EMBL/GenBank/DDBJ whole genome shotgun (WGS) entry which is preliminary data.</text>
</comment>
<feature type="transmembrane region" description="Helical" evidence="1">
    <location>
        <begin position="899"/>
        <end position="915"/>
    </location>
</feature>
<reference evidence="2 3" key="1">
    <citation type="submission" date="2015-05" db="EMBL/GenBank/DDBJ databases">
        <title>Genome sequencing and analysis of members of genus Stenotrophomonas.</title>
        <authorList>
            <person name="Patil P.P."/>
            <person name="Midha S."/>
            <person name="Patil P.B."/>
        </authorList>
    </citation>
    <scope>NUCLEOTIDE SEQUENCE [LARGE SCALE GENOMIC DNA]</scope>
    <source>
        <strain evidence="2 3">DSM 12575</strain>
    </source>
</reference>
<dbReference type="Pfam" id="PF00873">
    <property type="entry name" value="ACR_tran"/>
    <property type="match status" value="1"/>
</dbReference>
<evidence type="ECO:0000256" key="1">
    <source>
        <dbReference type="SAM" id="Phobius"/>
    </source>
</evidence>
<dbReference type="SUPFAM" id="SSF82693">
    <property type="entry name" value="Multidrug efflux transporter AcrB pore domain, PN1, PN2, PC1 and PC2 subdomains"/>
    <property type="match status" value="3"/>
</dbReference>
<feature type="transmembrane region" description="Helical" evidence="1">
    <location>
        <begin position="851"/>
        <end position="869"/>
    </location>
</feature>
<feature type="transmembrane region" description="Helical" evidence="1">
    <location>
        <begin position="12"/>
        <end position="32"/>
    </location>
</feature>
<evidence type="ECO:0000313" key="3">
    <source>
        <dbReference type="Proteomes" id="UP000050902"/>
    </source>
</evidence>
<keyword evidence="1" id="KW-0812">Transmembrane</keyword>
<dbReference type="PRINTS" id="PR00702">
    <property type="entry name" value="ACRIFLAVINRP"/>
</dbReference>
<dbReference type="Gene3D" id="3.30.70.1320">
    <property type="entry name" value="Multidrug efflux transporter AcrB pore domain like"/>
    <property type="match status" value="1"/>
</dbReference>
<dbReference type="Gene3D" id="3.30.2090.10">
    <property type="entry name" value="Multidrug efflux transporter AcrB TolC docking domain, DN and DC subdomains"/>
    <property type="match status" value="2"/>
</dbReference>
<dbReference type="PANTHER" id="PTHR32063">
    <property type="match status" value="1"/>
</dbReference>
<feature type="transmembrane region" description="Helical" evidence="1">
    <location>
        <begin position="360"/>
        <end position="381"/>
    </location>
</feature>
<dbReference type="Gene3D" id="1.20.1640.10">
    <property type="entry name" value="Multidrug efflux transporter AcrB transmembrane domain"/>
    <property type="match status" value="2"/>
</dbReference>
<feature type="transmembrane region" description="Helical" evidence="1">
    <location>
        <begin position="463"/>
        <end position="486"/>
    </location>
</feature>
<feature type="transmembrane region" description="Helical" evidence="1">
    <location>
        <begin position="387"/>
        <end position="410"/>
    </location>
</feature>
<dbReference type="SUPFAM" id="SSF82866">
    <property type="entry name" value="Multidrug efflux transporter AcrB transmembrane domain"/>
    <property type="match status" value="2"/>
</dbReference>
<feature type="transmembrane region" description="Helical" evidence="1">
    <location>
        <begin position="334"/>
        <end position="353"/>
    </location>
</feature>
<dbReference type="PANTHER" id="PTHR32063:SF21">
    <property type="entry name" value="MULTIDRUG RESISTANCE PROTEIN MDTB"/>
    <property type="match status" value="1"/>
</dbReference>
<feature type="transmembrane region" description="Helical" evidence="1">
    <location>
        <begin position="952"/>
        <end position="974"/>
    </location>
</feature>
<keyword evidence="1" id="KW-0472">Membrane</keyword>